<keyword evidence="4 5" id="KW-0472">Membrane</keyword>
<feature type="transmembrane region" description="Helical" evidence="5">
    <location>
        <begin position="475"/>
        <end position="494"/>
    </location>
</feature>
<dbReference type="PANTHER" id="PTHR42718:SF39">
    <property type="entry name" value="ACTINORHODIN TRANSPORTER-RELATED"/>
    <property type="match status" value="1"/>
</dbReference>
<dbReference type="SUPFAM" id="SSF103473">
    <property type="entry name" value="MFS general substrate transporter"/>
    <property type="match status" value="1"/>
</dbReference>
<dbReference type="CDD" id="cd17321">
    <property type="entry name" value="MFS_MMR_MDR_like"/>
    <property type="match status" value="1"/>
</dbReference>
<dbReference type="PRINTS" id="PR01036">
    <property type="entry name" value="TCRTETB"/>
</dbReference>
<feature type="transmembrane region" description="Helical" evidence="5">
    <location>
        <begin position="98"/>
        <end position="118"/>
    </location>
</feature>
<sequence length="507" mass="53027">MYGIRYLMTGRTTAGTTPTSTPTDDQERTRWQAFWVCVGVAALTILDLSKVNVGLPSIEESLGAGSTDLQLIVAGYALAFGLALVPAGRLGDIRSRRLMFVVGLSSFTVASLLCAIAPDVKTLVVARILQGVAAGIQMPQVLGLIQQLFQGEERARAFGLFGAVVGIATAFGPTLGGLLIQLGGPEDGWRLLFWMNIPLGIVAIAFALKLLPRKQARPQAKTGLDPVGVVLLAIATFSLMLPFVLTTGGPDDDPLRWIWLAAAVVAAALFVAWERRYERSGKSPVVHFALFTLSSYRNGILIATAYFAAIPAVFLLTTLYLQQGLGLAPVFAGMVSIPFALSSAVTAWIGGRLVSRLGRQLVVIGLAIVAVGITLLLLAAVLTPQEVTPWAMAAAMLVAGVGAGFVISPNQTLTLAEIPVTEGGVAGSMAQVGQRVGTAVGVAAASATFFSTLYAEAAGGGDASLSVYHDGFRNGFLVTIALVAVALTLGLVDLGQRRRRRERAATA</sequence>
<feature type="domain" description="Major facilitator superfamily (MFS) profile" evidence="6">
    <location>
        <begin position="33"/>
        <end position="498"/>
    </location>
</feature>
<evidence type="ECO:0000313" key="8">
    <source>
        <dbReference type="Proteomes" id="UP000195062"/>
    </source>
</evidence>
<feature type="transmembrane region" description="Helical" evidence="5">
    <location>
        <begin position="157"/>
        <end position="180"/>
    </location>
</feature>
<comment type="caution">
    <text evidence="7">The sequence shown here is derived from an EMBL/GenBank/DDBJ whole genome shotgun (WGS) entry which is preliminary data.</text>
</comment>
<organism evidence="7 8">
    <name type="scientific">Clavibacter michiganensis subsp. michiganensis</name>
    <dbReference type="NCBI Taxonomy" id="33013"/>
    <lineage>
        <taxon>Bacteria</taxon>
        <taxon>Bacillati</taxon>
        <taxon>Actinomycetota</taxon>
        <taxon>Actinomycetes</taxon>
        <taxon>Micrococcales</taxon>
        <taxon>Microbacteriaceae</taxon>
        <taxon>Clavibacter</taxon>
    </lineage>
</organism>
<dbReference type="Gene3D" id="1.20.1720.10">
    <property type="entry name" value="Multidrug resistance protein D"/>
    <property type="match status" value="1"/>
</dbReference>
<dbReference type="Pfam" id="PF07690">
    <property type="entry name" value="MFS_1"/>
    <property type="match status" value="1"/>
</dbReference>
<evidence type="ECO:0000256" key="3">
    <source>
        <dbReference type="ARBA" id="ARBA00022989"/>
    </source>
</evidence>
<feature type="transmembrane region" description="Helical" evidence="5">
    <location>
        <begin position="124"/>
        <end position="145"/>
    </location>
</feature>
<dbReference type="GO" id="GO:0022857">
    <property type="term" value="F:transmembrane transporter activity"/>
    <property type="evidence" value="ECO:0007669"/>
    <property type="project" value="InterPro"/>
</dbReference>
<comment type="subcellular location">
    <subcellularLocation>
        <location evidence="1">Cell membrane</location>
        <topology evidence="1">Multi-pass membrane protein</topology>
    </subcellularLocation>
</comment>
<name>A0A251XGP7_CLAMM</name>
<feature type="transmembrane region" description="Helical" evidence="5">
    <location>
        <begin position="361"/>
        <end position="381"/>
    </location>
</feature>
<evidence type="ECO:0000256" key="1">
    <source>
        <dbReference type="ARBA" id="ARBA00004651"/>
    </source>
</evidence>
<evidence type="ECO:0000256" key="4">
    <source>
        <dbReference type="ARBA" id="ARBA00023136"/>
    </source>
</evidence>
<feature type="transmembrane region" description="Helical" evidence="5">
    <location>
        <begin position="257"/>
        <end position="273"/>
    </location>
</feature>
<protein>
    <submittedName>
        <fullName evidence="7">Multidrug resistance protein stp</fullName>
    </submittedName>
</protein>
<feature type="transmembrane region" description="Helical" evidence="5">
    <location>
        <begin position="300"/>
        <end position="321"/>
    </location>
</feature>
<feature type="transmembrane region" description="Helical" evidence="5">
    <location>
        <begin position="387"/>
        <end position="407"/>
    </location>
</feature>
<dbReference type="EMBL" id="MDHH01000003">
    <property type="protein sequence ID" value="OUE01363.1"/>
    <property type="molecule type" value="Genomic_DNA"/>
</dbReference>
<dbReference type="InterPro" id="IPR020846">
    <property type="entry name" value="MFS_dom"/>
</dbReference>
<feature type="transmembrane region" description="Helical" evidence="5">
    <location>
        <begin position="33"/>
        <end position="49"/>
    </location>
</feature>
<keyword evidence="3 5" id="KW-1133">Transmembrane helix</keyword>
<evidence type="ECO:0000256" key="5">
    <source>
        <dbReference type="SAM" id="Phobius"/>
    </source>
</evidence>
<reference evidence="7 8" key="1">
    <citation type="submission" date="2016-08" db="EMBL/GenBank/DDBJ databases">
        <title>Genome sequence of Clavibacter michiganensis subsp. michiganensis strain CASJ007.</title>
        <authorList>
            <person name="Thapa S.P."/>
            <person name="Coaker G."/>
        </authorList>
    </citation>
    <scope>NUCLEOTIDE SEQUENCE [LARGE SCALE GENOMIC DNA]</scope>
    <source>
        <strain evidence="7">CASJ007</strain>
    </source>
</reference>
<evidence type="ECO:0000313" key="7">
    <source>
        <dbReference type="EMBL" id="OUE01363.1"/>
    </source>
</evidence>
<gene>
    <name evidence="7" type="primary">stp_3</name>
    <name evidence="7" type="ORF">CMMCAS07_13720</name>
</gene>
<dbReference type="GO" id="GO:0005886">
    <property type="term" value="C:plasma membrane"/>
    <property type="evidence" value="ECO:0007669"/>
    <property type="project" value="UniProtKB-SubCell"/>
</dbReference>
<dbReference type="PROSITE" id="PS50850">
    <property type="entry name" value="MFS"/>
    <property type="match status" value="1"/>
</dbReference>
<feature type="transmembrane region" description="Helical" evidence="5">
    <location>
        <begin position="436"/>
        <end position="455"/>
    </location>
</feature>
<evidence type="ECO:0000259" key="6">
    <source>
        <dbReference type="PROSITE" id="PS50850"/>
    </source>
</evidence>
<dbReference type="InterPro" id="IPR011701">
    <property type="entry name" value="MFS"/>
</dbReference>
<feature type="transmembrane region" description="Helical" evidence="5">
    <location>
        <begin position="223"/>
        <end position="245"/>
    </location>
</feature>
<feature type="transmembrane region" description="Helical" evidence="5">
    <location>
        <begin position="327"/>
        <end position="349"/>
    </location>
</feature>
<dbReference type="PANTHER" id="PTHR42718">
    <property type="entry name" value="MAJOR FACILITATOR SUPERFAMILY MULTIDRUG TRANSPORTER MFSC"/>
    <property type="match status" value="1"/>
</dbReference>
<keyword evidence="8" id="KW-1185">Reference proteome</keyword>
<proteinExistence type="predicted"/>
<dbReference type="Gene3D" id="1.20.1250.20">
    <property type="entry name" value="MFS general substrate transporter like domains"/>
    <property type="match status" value="1"/>
</dbReference>
<keyword evidence="2 5" id="KW-0812">Transmembrane</keyword>
<dbReference type="Proteomes" id="UP000195062">
    <property type="component" value="Unassembled WGS sequence"/>
</dbReference>
<dbReference type="AlphaFoldDB" id="A0A251XGP7"/>
<evidence type="ECO:0000256" key="2">
    <source>
        <dbReference type="ARBA" id="ARBA00022692"/>
    </source>
</evidence>
<accession>A0A251XGP7</accession>
<dbReference type="InterPro" id="IPR036259">
    <property type="entry name" value="MFS_trans_sf"/>
</dbReference>
<feature type="transmembrane region" description="Helical" evidence="5">
    <location>
        <begin position="192"/>
        <end position="211"/>
    </location>
</feature>
<feature type="transmembrane region" description="Helical" evidence="5">
    <location>
        <begin position="69"/>
        <end position="86"/>
    </location>
</feature>